<dbReference type="InterPro" id="IPR041698">
    <property type="entry name" value="Methyltransf_25"/>
</dbReference>
<evidence type="ECO:0000313" key="3">
    <source>
        <dbReference type="Proteomes" id="UP001500936"/>
    </source>
</evidence>
<proteinExistence type="predicted"/>
<evidence type="ECO:0000259" key="1">
    <source>
        <dbReference type="Pfam" id="PF13649"/>
    </source>
</evidence>
<accession>A0ABP8JQW4</accession>
<dbReference type="PANTHER" id="PTHR44068">
    <property type="entry name" value="ZGC:194242"/>
    <property type="match status" value="1"/>
</dbReference>
<dbReference type="PANTHER" id="PTHR44068:SF11">
    <property type="entry name" value="GERANYL DIPHOSPHATE 2-C-METHYLTRANSFERASE"/>
    <property type="match status" value="1"/>
</dbReference>
<dbReference type="CDD" id="cd02440">
    <property type="entry name" value="AdoMet_MTases"/>
    <property type="match status" value="1"/>
</dbReference>
<comment type="caution">
    <text evidence="2">The sequence shown here is derived from an EMBL/GenBank/DDBJ whole genome shotgun (WGS) entry which is preliminary data.</text>
</comment>
<dbReference type="Pfam" id="PF13649">
    <property type="entry name" value="Methyltransf_25"/>
    <property type="match status" value="1"/>
</dbReference>
<dbReference type="Proteomes" id="UP001500936">
    <property type="component" value="Unassembled WGS sequence"/>
</dbReference>
<keyword evidence="3" id="KW-1185">Reference proteome</keyword>
<organism evidence="2 3">
    <name type="scientific">Nibrella viscosa</name>
    <dbReference type="NCBI Taxonomy" id="1084524"/>
    <lineage>
        <taxon>Bacteria</taxon>
        <taxon>Pseudomonadati</taxon>
        <taxon>Bacteroidota</taxon>
        <taxon>Cytophagia</taxon>
        <taxon>Cytophagales</taxon>
        <taxon>Spirosomataceae</taxon>
        <taxon>Nibrella</taxon>
    </lineage>
</organism>
<sequence length="268" mass="30430">MDNQFMVSQFPRSSAYHPEWITAGVSGGANPLWMTEWLTQAMDLRPGMRVLDLGCGRAVSSVFLHREFGVQVWACDLWFSVTENFQRIRDAGCEQYVFPLHAEAHSLPFAAGYFDAIVSIDSFPYYGTDDLYLNYLARLLKPGGQIGIAGAGLMQEFNGVVPEHLRHWWTPDLWGLHAADWWRQHWSRTGIVAVDLADSMPEGYQLWLAWHRAIAPDNHVEIEALENDRGRYLGYVRVVGHRTELELEEPLVSLPAQYSPKALLRDGG</sequence>
<dbReference type="InterPro" id="IPR029063">
    <property type="entry name" value="SAM-dependent_MTases_sf"/>
</dbReference>
<protein>
    <submittedName>
        <fullName evidence="2">Cyclopropane-fatty-acyl-phospholipid synthase family protein</fullName>
    </submittedName>
</protein>
<feature type="domain" description="Methyltransferase" evidence="1">
    <location>
        <begin position="50"/>
        <end position="144"/>
    </location>
</feature>
<name>A0ABP8JQW4_9BACT</name>
<dbReference type="RefSeq" id="WP_345262779.1">
    <property type="nucleotide sequence ID" value="NZ_BAABHB010000001.1"/>
</dbReference>
<gene>
    <name evidence="2" type="ORF">GCM10023187_00730</name>
</gene>
<dbReference type="SUPFAM" id="SSF53335">
    <property type="entry name" value="S-adenosyl-L-methionine-dependent methyltransferases"/>
    <property type="match status" value="1"/>
</dbReference>
<evidence type="ECO:0000313" key="2">
    <source>
        <dbReference type="EMBL" id="GAA4394655.1"/>
    </source>
</evidence>
<dbReference type="EMBL" id="BAABHB010000001">
    <property type="protein sequence ID" value="GAA4394655.1"/>
    <property type="molecule type" value="Genomic_DNA"/>
</dbReference>
<dbReference type="InterPro" id="IPR050447">
    <property type="entry name" value="Erg6_SMT_methyltransf"/>
</dbReference>
<reference evidence="3" key="1">
    <citation type="journal article" date="2019" name="Int. J. Syst. Evol. Microbiol.">
        <title>The Global Catalogue of Microorganisms (GCM) 10K type strain sequencing project: providing services to taxonomists for standard genome sequencing and annotation.</title>
        <authorList>
            <consortium name="The Broad Institute Genomics Platform"/>
            <consortium name="The Broad Institute Genome Sequencing Center for Infectious Disease"/>
            <person name="Wu L."/>
            <person name="Ma J."/>
        </authorList>
    </citation>
    <scope>NUCLEOTIDE SEQUENCE [LARGE SCALE GENOMIC DNA]</scope>
    <source>
        <strain evidence="3">JCM 17925</strain>
    </source>
</reference>
<dbReference type="Gene3D" id="3.40.50.150">
    <property type="entry name" value="Vaccinia Virus protein VP39"/>
    <property type="match status" value="1"/>
</dbReference>